<accession>A0A8J2X1Q9</accession>
<evidence type="ECO:0000313" key="3">
    <source>
        <dbReference type="Proteomes" id="UP000789595"/>
    </source>
</evidence>
<feature type="region of interest" description="Disordered" evidence="1">
    <location>
        <begin position="161"/>
        <end position="181"/>
    </location>
</feature>
<proteinExistence type="predicted"/>
<dbReference type="EMBL" id="CAKKNE010000005">
    <property type="protein sequence ID" value="CAH0376644.1"/>
    <property type="molecule type" value="Genomic_DNA"/>
</dbReference>
<evidence type="ECO:0000313" key="2">
    <source>
        <dbReference type="EMBL" id="CAH0376644.1"/>
    </source>
</evidence>
<dbReference type="Proteomes" id="UP000789595">
    <property type="component" value="Unassembled WGS sequence"/>
</dbReference>
<feature type="region of interest" description="Disordered" evidence="1">
    <location>
        <begin position="91"/>
        <end position="135"/>
    </location>
</feature>
<protein>
    <submittedName>
        <fullName evidence="2">Uncharacterized protein</fullName>
    </submittedName>
</protein>
<organism evidence="2 3">
    <name type="scientific">Pelagomonas calceolata</name>
    <dbReference type="NCBI Taxonomy" id="35677"/>
    <lineage>
        <taxon>Eukaryota</taxon>
        <taxon>Sar</taxon>
        <taxon>Stramenopiles</taxon>
        <taxon>Ochrophyta</taxon>
        <taxon>Pelagophyceae</taxon>
        <taxon>Pelagomonadales</taxon>
        <taxon>Pelagomonadaceae</taxon>
        <taxon>Pelagomonas</taxon>
    </lineage>
</organism>
<dbReference type="AlphaFoldDB" id="A0A8J2X1Q9"/>
<keyword evidence="3" id="KW-1185">Reference proteome</keyword>
<gene>
    <name evidence="2" type="ORF">PECAL_5P12470</name>
</gene>
<comment type="caution">
    <text evidence="2">The sequence shown here is derived from an EMBL/GenBank/DDBJ whole genome shotgun (WGS) entry which is preliminary data.</text>
</comment>
<name>A0A8J2X1Q9_9STRA</name>
<evidence type="ECO:0000256" key="1">
    <source>
        <dbReference type="SAM" id="MobiDB-lite"/>
    </source>
</evidence>
<sequence>MALDRVAGEVSEELRLSFESWTDATRLLQFPSTDCVYRPPSMRAKILRALPIESTFTYARLMETVAKLGGTMRDVTVMATHLNHQTIVAVGQHRIPDKRLRNSPPPRVTPSKRRRTEPEPVDDDDRTEDYAGPPVDVSEQELDAAKAKAAALRAAAALADTDLATKKRQRRDHRTRDRAVASGTGRLGIGRRVSTGIIFS</sequence>
<reference evidence="2" key="1">
    <citation type="submission" date="2021-11" db="EMBL/GenBank/DDBJ databases">
        <authorList>
            <consortium name="Genoscope - CEA"/>
            <person name="William W."/>
        </authorList>
    </citation>
    <scope>NUCLEOTIDE SEQUENCE</scope>
</reference>